<name>A0A347UGX1_9RHOB</name>
<organism evidence="7 8">
    <name type="scientific">Profundibacter amoris</name>
    <dbReference type="NCBI Taxonomy" id="2171755"/>
    <lineage>
        <taxon>Bacteria</taxon>
        <taxon>Pseudomonadati</taxon>
        <taxon>Pseudomonadota</taxon>
        <taxon>Alphaproteobacteria</taxon>
        <taxon>Rhodobacterales</taxon>
        <taxon>Paracoccaceae</taxon>
        <taxon>Profundibacter</taxon>
    </lineage>
</organism>
<dbReference type="GO" id="GO:0016020">
    <property type="term" value="C:membrane"/>
    <property type="evidence" value="ECO:0007669"/>
    <property type="project" value="UniProtKB-SubCell"/>
</dbReference>
<evidence type="ECO:0000256" key="2">
    <source>
        <dbReference type="ARBA" id="ARBA00022692"/>
    </source>
</evidence>
<dbReference type="InterPro" id="IPR006977">
    <property type="entry name" value="Yip1_dom"/>
</dbReference>
<dbReference type="Pfam" id="PF04893">
    <property type="entry name" value="Yip1"/>
    <property type="match status" value="1"/>
</dbReference>
<feature type="domain" description="Yip1" evidence="6">
    <location>
        <begin position="40"/>
        <end position="156"/>
    </location>
</feature>
<sequence length="163" mass="17748">MALTQDIVATYRGPGRVVKRLLEKGRSEPFALSIAMAGCVVAFVAQWPRISRESYLQGAESEGALSYYSAFIALVFIMPVILYVLAAVSHLVARLMGGQGSGYGARIAVFWAFLAAAPLFLLHGLVAGFIGPGQQQSIVGFLWFAVFVWFWIAGVRQAEWGMK</sequence>
<protein>
    <submittedName>
        <fullName evidence="7">YIP1 family protein</fullName>
    </submittedName>
</protein>
<evidence type="ECO:0000259" key="6">
    <source>
        <dbReference type="Pfam" id="PF04893"/>
    </source>
</evidence>
<evidence type="ECO:0000256" key="1">
    <source>
        <dbReference type="ARBA" id="ARBA00004141"/>
    </source>
</evidence>
<feature type="transmembrane region" description="Helical" evidence="5">
    <location>
        <begin position="109"/>
        <end position="131"/>
    </location>
</feature>
<dbReference type="RefSeq" id="WP_118942755.1">
    <property type="nucleotide sequence ID" value="NZ_CP032125.1"/>
</dbReference>
<keyword evidence="4 5" id="KW-0472">Membrane</keyword>
<evidence type="ECO:0000256" key="3">
    <source>
        <dbReference type="ARBA" id="ARBA00022989"/>
    </source>
</evidence>
<feature type="transmembrane region" description="Helical" evidence="5">
    <location>
        <begin position="67"/>
        <end position="88"/>
    </location>
</feature>
<keyword evidence="8" id="KW-1185">Reference proteome</keyword>
<proteinExistence type="predicted"/>
<evidence type="ECO:0000256" key="4">
    <source>
        <dbReference type="ARBA" id="ARBA00023136"/>
    </source>
</evidence>
<dbReference type="OrthoDB" id="7771437at2"/>
<keyword evidence="3 5" id="KW-1133">Transmembrane helix</keyword>
<dbReference type="EMBL" id="CP032125">
    <property type="protein sequence ID" value="AXX98099.1"/>
    <property type="molecule type" value="Genomic_DNA"/>
</dbReference>
<dbReference type="AlphaFoldDB" id="A0A347UGX1"/>
<reference evidence="7 8" key="1">
    <citation type="submission" date="2018-09" db="EMBL/GenBank/DDBJ databases">
        <title>Profundibacter amoris BAR1 gen. nov., sp. nov., a new member of the Roseobacter clade isolated at Lokis Castle Vent Field on the Arctic Mid-Oceanic Ridge.</title>
        <authorList>
            <person name="Le Moine Bauer S."/>
            <person name="Sjoeberg A.G."/>
            <person name="L'Haridon S."/>
            <person name="Stokke R."/>
            <person name="Roalkvam I."/>
            <person name="Steen I.H."/>
            <person name="Dahle H."/>
        </authorList>
    </citation>
    <scope>NUCLEOTIDE SEQUENCE [LARGE SCALE GENOMIC DNA]</scope>
    <source>
        <strain evidence="7 8">BAR1</strain>
    </source>
</reference>
<evidence type="ECO:0000313" key="7">
    <source>
        <dbReference type="EMBL" id="AXX98099.1"/>
    </source>
</evidence>
<feature type="transmembrane region" description="Helical" evidence="5">
    <location>
        <begin position="137"/>
        <end position="155"/>
    </location>
</feature>
<comment type="subcellular location">
    <subcellularLocation>
        <location evidence="1">Membrane</location>
        <topology evidence="1">Multi-pass membrane protein</topology>
    </subcellularLocation>
</comment>
<dbReference type="KEGG" id="pamo:BAR1_09240"/>
<gene>
    <name evidence="7" type="ORF">BAR1_09240</name>
</gene>
<accession>A0A347UGX1</accession>
<evidence type="ECO:0000256" key="5">
    <source>
        <dbReference type="SAM" id="Phobius"/>
    </source>
</evidence>
<dbReference type="Proteomes" id="UP000261704">
    <property type="component" value="Chromosome"/>
</dbReference>
<evidence type="ECO:0000313" key="8">
    <source>
        <dbReference type="Proteomes" id="UP000261704"/>
    </source>
</evidence>
<keyword evidence="2 5" id="KW-0812">Transmembrane</keyword>
<feature type="transmembrane region" description="Helical" evidence="5">
    <location>
        <begin position="29"/>
        <end position="47"/>
    </location>
</feature>